<protein>
    <submittedName>
        <fullName evidence="2">Uncharacterized protein</fullName>
    </submittedName>
</protein>
<proteinExistence type="predicted"/>
<dbReference type="RefSeq" id="WP_114295870.1">
    <property type="nucleotide sequence ID" value="NZ_QPJT01000001.1"/>
</dbReference>
<accession>A0A369BH84</accession>
<name>A0A369BH84_9FIRM</name>
<sequence>MAKGVARPFKYCKCGTLCATGYCSECRARDATVKTIAARERMDRAAVGSGSSKKSNKKSKIKKER</sequence>
<feature type="compositionally biased region" description="Basic residues" evidence="1">
    <location>
        <begin position="54"/>
        <end position="65"/>
    </location>
</feature>
<evidence type="ECO:0000256" key="1">
    <source>
        <dbReference type="SAM" id="MobiDB-lite"/>
    </source>
</evidence>
<keyword evidence="3" id="KW-1185">Reference proteome</keyword>
<comment type="caution">
    <text evidence="2">The sequence shown here is derived from an EMBL/GenBank/DDBJ whole genome shotgun (WGS) entry which is preliminary data.</text>
</comment>
<dbReference type="EMBL" id="QPJT01000001">
    <property type="protein sequence ID" value="RCX20919.1"/>
    <property type="molecule type" value="Genomic_DNA"/>
</dbReference>
<gene>
    <name evidence="2" type="ORF">DFR58_101121</name>
</gene>
<evidence type="ECO:0000313" key="2">
    <source>
        <dbReference type="EMBL" id="RCX20919.1"/>
    </source>
</evidence>
<dbReference type="Proteomes" id="UP000253034">
    <property type="component" value="Unassembled WGS sequence"/>
</dbReference>
<organism evidence="2 3">
    <name type="scientific">Anaerobacterium chartisolvens</name>
    <dbReference type="NCBI Taxonomy" id="1297424"/>
    <lineage>
        <taxon>Bacteria</taxon>
        <taxon>Bacillati</taxon>
        <taxon>Bacillota</taxon>
        <taxon>Clostridia</taxon>
        <taxon>Eubacteriales</taxon>
        <taxon>Oscillospiraceae</taxon>
        <taxon>Anaerobacterium</taxon>
    </lineage>
</organism>
<reference evidence="2 3" key="1">
    <citation type="submission" date="2018-07" db="EMBL/GenBank/DDBJ databases">
        <title>Genomic Encyclopedia of Type Strains, Phase IV (KMG-IV): sequencing the most valuable type-strain genomes for metagenomic binning, comparative biology and taxonomic classification.</title>
        <authorList>
            <person name="Goeker M."/>
        </authorList>
    </citation>
    <scope>NUCLEOTIDE SEQUENCE [LARGE SCALE GENOMIC DNA]</scope>
    <source>
        <strain evidence="2 3">DSM 27016</strain>
    </source>
</reference>
<dbReference type="AlphaFoldDB" id="A0A369BH84"/>
<feature type="region of interest" description="Disordered" evidence="1">
    <location>
        <begin position="42"/>
        <end position="65"/>
    </location>
</feature>
<evidence type="ECO:0000313" key="3">
    <source>
        <dbReference type="Proteomes" id="UP000253034"/>
    </source>
</evidence>